<evidence type="ECO:0000313" key="18">
    <source>
        <dbReference type="EMBL" id="OQN95553.1"/>
    </source>
</evidence>
<evidence type="ECO:0000256" key="6">
    <source>
        <dbReference type="ARBA" id="ARBA00023001"/>
    </source>
</evidence>
<evidence type="ECO:0000256" key="14">
    <source>
        <dbReference type="ARBA" id="ARBA00045077"/>
    </source>
</evidence>
<dbReference type="GO" id="GO:0004497">
    <property type="term" value="F:monooxygenase activity"/>
    <property type="evidence" value="ECO:0007669"/>
    <property type="project" value="UniProtKB-KW"/>
</dbReference>
<dbReference type="PANTHER" id="PTHR33353:SF17">
    <property type="entry name" value="ENDO-BETA-1,4-GLUCANASE D"/>
    <property type="match status" value="1"/>
</dbReference>
<keyword evidence="5" id="KW-0732">Signal</keyword>
<evidence type="ECO:0000256" key="1">
    <source>
        <dbReference type="ARBA" id="ARBA00001973"/>
    </source>
</evidence>
<keyword evidence="10 15" id="KW-1015">Disulfide bond</keyword>
<evidence type="ECO:0000256" key="7">
    <source>
        <dbReference type="ARBA" id="ARBA00023002"/>
    </source>
</evidence>
<dbReference type="SMART" id="SM00236">
    <property type="entry name" value="fCBD"/>
    <property type="match status" value="1"/>
</dbReference>
<keyword evidence="6 15" id="KW-0136">Cellulose degradation</keyword>
<dbReference type="Proteomes" id="UP000192596">
    <property type="component" value="Unassembled WGS sequence"/>
</dbReference>
<dbReference type="PROSITE" id="PS51164">
    <property type="entry name" value="CBM1_2"/>
    <property type="match status" value="1"/>
</dbReference>
<dbReference type="InterPro" id="IPR000254">
    <property type="entry name" value="CBD"/>
</dbReference>
<evidence type="ECO:0000256" key="11">
    <source>
        <dbReference type="ARBA" id="ARBA00023277"/>
    </source>
</evidence>
<dbReference type="EMBL" id="NAJO01000088">
    <property type="protein sequence ID" value="OQN95553.1"/>
    <property type="molecule type" value="Genomic_DNA"/>
</dbReference>
<proteinExistence type="inferred from homology"/>
<dbReference type="OrthoDB" id="5558646at2759"/>
<feature type="compositionally biased region" description="Low complexity" evidence="16">
    <location>
        <begin position="233"/>
        <end position="248"/>
    </location>
</feature>
<keyword evidence="8" id="KW-0186">Copper</keyword>
<evidence type="ECO:0000256" key="8">
    <source>
        <dbReference type="ARBA" id="ARBA00023008"/>
    </source>
</evidence>
<feature type="domain" description="CBM1" evidence="17">
    <location>
        <begin position="255"/>
        <end position="291"/>
    </location>
</feature>
<dbReference type="CDD" id="cd21175">
    <property type="entry name" value="LPMO_AA9"/>
    <property type="match status" value="1"/>
</dbReference>
<comment type="subcellular location">
    <subcellularLocation>
        <location evidence="2 15">Secreted</location>
    </subcellularLocation>
</comment>
<name>A0A1V8S924_9PEZI</name>
<evidence type="ECO:0000259" key="17">
    <source>
        <dbReference type="PROSITE" id="PS51164"/>
    </source>
</evidence>
<feature type="region of interest" description="Disordered" evidence="16">
    <location>
        <begin position="233"/>
        <end position="254"/>
    </location>
</feature>
<dbReference type="GO" id="GO:0030248">
    <property type="term" value="F:cellulose binding"/>
    <property type="evidence" value="ECO:0007669"/>
    <property type="project" value="UniProtKB-UniRule"/>
</dbReference>
<evidence type="ECO:0000313" key="19">
    <source>
        <dbReference type="Proteomes" id="UP000192596"/>
    </source>
</evidence>
<dbReference type="PROSITE" id="PS00562">
    <property type="entry name" value="CBM1_1"/>
    <property type="match status" value="1"/>
</dbReference>
<accession>A0A1V8S924</accession>
<dbReference type="PANTHER" id="PTHR33353">
    <property type="entry name" value="PUTATIVE (AFU_ORTHOLOGUE AFUA_1G12560)-RELATED"/>
    <property type="match status" value="1"/>
</dbReference>
<keyword evidence="19" id="KW-1185">Reference proteome</keyword>
<evidence type="ECO:0000256" key="15">
    <source>
        <dbReference type="RuleBase" id="RU368122"/>
    </source>
</evidence>
<dbReference type="InterPro" id="IPR035971">
    <property type="entry name" value="CBD_sf"/>
</dbReference>
<organism evidence="18 19">
    <name type="scientific">Cryoendolithus antarcticus</name>
    <dbReference type="NCBI Taxonomy" id="1507870"/>
    <lineage>
        <taxon>Eukaryota</taxon>
        <taxon>Fungi</taxon>
        <taxon>Dikarya</taxon>
        <taxon>Ascomycota</taxon>
        <taxon>Pezizomycotina</taxon>
        <taxon>Dothideomycetes</taxon>
        <taxon>Dothideomycetidae</taxon>
        <taxon>Cladosporiales</taxon>
        <taxon>Cladosporiaceae</taxon>
        <taxon>Cryoendolithus</taxon>
    </lineage>
</organism>
<protein>
    <recommendedName>
        <fullName evidence="15">AA9 family lytic polysaccharide monooxygenase</fullName>
        <ecNumber evidence="15">1.14.99.56</ecNumber>
    </recommendedName>
    <alternativeName>
        <fullName evidence="15">Endo-beta-1,4-glucanase</fullName>
    </alternativeName>
    <alternativeName>
        <fullName evidence="15">Glycosyl hydrolase 61 family protein</fullName>
    </alternativeName>
</protein>
<dbReference type="GO" id="GO:0008810">
    <property type="term" value="F:cellulase activity"/>
    <property type="evidence" value="ECO:0007669"/>
    <property type="project" value="UniProtKB-UniRule"/>
</dbReference>
<evidence type="ECO:0000256" key="3">
    <source>
        <dbReference type="ARBA" id="ARBA00022525"/>
    </source>
</evidence>
<dbReference type="EC" id="1.14.99.56" evidence="15"/>
<comment type="function">
    <text evidence="15">Lytic polysaccharide monooxygenase (LMPO) that depolymerizes crystalline and amorphous polysaccharides via the oxidation of scissile alpha- or beta-(1-4)-glycosidic bonds, yielding C1 and/or C4 oxidation products. Catalysis by LPMOs requires the reduction of the active-site copper from Cu(II) to Cu(I) by a reducing agent and H(2)O(2) or O(2) as a cosubstrate.</text>
</comment>
<dbReference type="Pfam" id="PF00734">
    <property type="entry name" value="CBM_1"/>
    <property type="match status" value="1"/>
</dbReference>
<keyword evidence="7" id="KW-0560">Oxidoreductase</keyword>
<dbReference type="GO" id="GO:0030245">
    <property type="term" value="P:cellulose catabolic process"/>
    <property type="evidence" value="ECO:0007669"/>
    <property type="project" value="UniProtKB-UniRule"/>
</dbReference>
<keyword evidence="11 15" id="KW-0119">Carbohydrate metabolism</keyword>
<dbReference type="Gene3D" id="2.70.50.70">
    <property type="match status" value="1"/>
</dbReference>
<dbReference type="SUPFAM" id="SSF57180">
    <property type="entry name" value="Cellulose-binding domain"/>
    <property type="match status" value="1"/>
</dbReference>
<evidence type="ECO:0000256" key="4">
    <source>
        <dbReference type="ARBA" id="ARBA00022723"/>
    </source>
</evidence>
<comment type="caution">
    <text evidence="18">The sequence shown here is derived from an EMBL/GenBank/DDBJ whole genome shotgun (WGS) entry which is preliminary data.</text>
</comment>
<gene>
    <name evidence="18" type="ORF">B0A48_18397</name>
</gene>
<dbReference type="Pfam" id="PF03443">
    <property type="entry name" value="AA9"/>
    <property type="match status" value="1"/>
</dbReference>
<comment type="domain">
    <text evidence="15">Has a modular structure: an endo-beta-1,4-glucanase catalytic module at the N-terminus, a linker rich in serines and threonines, and a C-terminal carbohydrate-binding module (CBM).</text>
</comment>
<sequence>MACNGAPVKGFRASSEVIEVTAGDTVTGAWLHTLSSTGPDSSADNKVIDSSHKGPVLAYMKKVGDASQNPSAGPGDGWFKVAEAGLISPNEWAVDKLISDGGIQTVKIPSCLASGDYLMRFELIALHSAGSEKGAQFYMECAQFRVTGSTSPKAPTTYKIPGIYSANDPGILVSIYNGKGQPYPPSGYKIPGPAVFQCNSGGGAPILATTPASPLTPTRQKVLPAATTPTTLKTVTSAAKPAASTKSAMPHPSGGEVAKYGQCGGRNYIGKTGCASGSSCKFKNPWYSQCL</sequence>
<keyword evidence="3 15" id="KW-0964">Secreted</keyword>
<evidence type="ECO:0000256" key="12">
    <source>
        <dbReference type="ARBA" id="ARBA00023326"/>
    </source>
</evidence>
<evidence type="ECO:0000256" key="9">
    <source>
        <dbReference type="ARBA" id="ARBA00023033"/>
    </source>
</evidence>
<dbReference type="STRING" id="1507870.A0A1V8S924"/>
<comment type="similarity">
    <text evidence="13">Belongs to the polysaccharide monooxygenase AA9 family.</text>
</comment>
<evidence type="ECO:0000256" key="13">
    <source>
        <dbReference type="ARBA" id="ARBA00044502"/>
    </source>
</evidence>
<dbReference type="InterPro" id="IPR005103">
    <property type="entry name" value="AA9_LPMO"/>
</dbReference>
<dbReference type="InterPro" id="IPR049892">
    <property type="entry name" value="AA9"/>
</dbReference>
<comment type="catalytic activity">
    <reaction evidence="14 15">
        <text>[(1-&gt;4)-beta-D-glucosyl]n+m + reduced acceptor + O2 = 4-dehydro-beta-D-glucosyl-[(1-&gt;4)-beta-D-glucosyl]n-1 + [(1-&gt;4)-beta-D-glucosyl]m + acceptor + H2O.</text>
        <dbReference type="EC" id="1.14.99.56"/>
    </reaction>
</comment>
<evidence type="ECO:0000256" key="2">
    <source>
        <dbReference type="ARBA" id="ARBA00004613"/>
    </source>
</evidence>
<comment type="cofactor">
    <cofactor evidence="1">
        <name>Cu(2+)</name>
        <dbReference type="ChEBI" id="CHEBI:29036"/>
    </cofactor>
</comment>
<dbReference type="GO" id="GO:0046872">
    <property type="term" value="F:metal ion binding"/>
    <property type="evidence" value="ECO:0007669"/>
    <property type="project" value="UniProtKB-KW"/>
</dbReference>
<evidence type="ECO:0000256" key="5">
    <source>
        <dbReference type="ARBA" id="ARBA00022729"/>
    </source>
</evidence>
<reference evidence="19" key="1">
    <citation type="submission" date="2017-03" db="EMBL/GenBank/DDBJ databases">
        <title>Genomes of endolithic fungi from Antarctica.</title>
        <authorList>
            <person name="Coleine C."/>
            <person name="Masonjones S."/>
            <person name="Stajich J.E."/>
        </authorList>
    </citation>
    <scope>NUCLEOTIDE SEQUENCE [LARGE SCALE GENOMIC DNA]</scope>
    <source>
        <strain evidence="19">CCFEE 5527</strain>
    </source>
</reference>
<dbReference type="InParanoid" id="A0A1V8S924"/>
<dbReference type="AlphaFoldDB" id="A0A1V8S924"/>
<keyword evidence="12 15" id="KW-0624">Polysaccharide degradation</keyword>
<keyword evidence="4" id="KW-0479">Metal-binding</keyword>
<dbReference type="GO" id="GO:0005576">
    <property type="term" value="C:extracellular region"/>
    <property type="evidence" value="ECO:0007669"/>
    <property type="project" value="UniProtKB-SubCell"/>
</dbReference>
<keyword evidence="9" id="KW-0503">Monooxygenase</keyword>
<evidence type="ECO:0000256" key="16">
    <source>
        <dbReference type="SAM" id="MobiDB-lite"/>
    </source>
</evidence>
<evidence type="ECO:0000256" key="10">
    <source>
        <dbReference type="ARBA" id="ARBA00023157"/>
    </source>
</evidence>